<proteinExistence type="predicted"/>
<dbReference type="RefSeq" id="WP_015556244.1">
    <property type="nucleotide sequence ID" value="NC_021038.1"/>
</dbReference>
<reference evidence="6 7" key="2">
    <citation type="submission" date="2010-03" db="EMBL/GenBank/DDBJ databases">
        <authorList>
            <person name="Pajon A."/>
        </authorList>
    </citation>
    <scope>NUCLEOTIDE SEQUENCE [LARGE SCALE GENOMIC DNA]</scope>
    <source>
        <strain evidence="6 7">SGP1</strain>
    </source>
</reference>
<dbReference type="InterPro" id="IPR002736">
    <property type="entry name" value="CitG"/>
</dbReference>
<keyword evidence="4" id="KW-0547">Nucleotide-binding</keyword>
<dbReference type="GO" id="GO:0051191">
    <property type="term" value="P:prosthetic group biosynthetic process"/>
    <property type="evidence" value="ECO:0007669"/>
    <property type="project" value="TreeGrafter"/>
</dbReference>
<evidence type="ECO:0000256" key="3">
    <source>
        <dbReference type="ARBA" id="ARBA00022679"/>
    </source>
</evidence>
<dbReference type="GO" id="GO:0046917">
    <property type="term" value="F:triphosphoribosyl-dephospho-CoA synthase activity"/>
    <property type="evidence" value="ECO:0007669"/>
    <property type="project" value="UniProtKB-EC"/>
</dbReference>
<evidence type="ECO:0000256" key="5">
    <source>
        <dbReference type="ARBA" id="ARBA00022840"/>
    </source>
</evidence>
<dbReference type="PANTHER" id="PTHR30201">
    <property type="entry name" value="TRIPHOSPHORIBOSYL-DEPHOSPHO-COA SYNTHASE"/>
    <property type="match status" value="1"/>
</dbReference>
<dbReference type="AlphaFoldDB" id="A0AB94IWG8"/>
<gene>
    <name evidence="6" type="ORF">SY1_07780</name>
</gene>
<keyword evidence="3 6" id="KW-0808">Transferase</keyword>
<organism evidence="6 7">
    <name type="scientific">Fretibacterium fastidiosum</name>
    <dbReference type="NCBI Taxonomy" id="651822"/>
    <lineage>
        <taxon>Bacteria</taxon>
        <taxon>Thermotogati</taxon>
        <taxon>Synergistota</taxon>
        <taxon>Synergistia</taxon>
        <taxon>Synergistales</taxon>
        <taxon>Aminobacteriaceae</taxon>
        <taxon>Fretibacterium</taxon>
    </lineage>
</organism>
<dbReference type="KEGG" id="sbr:SY1_07780"/>
<dbReference type="PANTHER" id="PTHR30201:SF2">
    <property type="entry name" value="2-(5''-TRIPHOSPHORIBOSYL)-3'-DEPHOSPHOCOENZYME-A SYNTHASE"/>
    <property type="match status" value="1"/>
</dbReference>
<evidence type="ECO:0000256" key="1">
    <source>
        <dbReference type="ARBA" id="ARBA00001210"/>
    </source>
</evidence>
<dbReference type="EC" id="2.4.2.52" evidence="2"/>
<dbReference type="Gene3D" id="1.10.4200.10">
    <property type="entry name" value="Triphosphoribosyl-dephospho-CoA protein"/>
    <property type="match status" value="1"/>
</dbReference>
<reference evidence="7" key="1">
    <citation type="submission" date="2010-03" db="EMBL/GenBank/DDBJ databases">
        <title>The genome sequence of Synergistetes sp. SGP1.</title>
        <authorList>
            <consortium name="metaHIT consortium -- http://www.metahit.eu/"/>
            <person name="Pajon A."/>
            <person name="Turner K."/>
            <person name="Parkhill J."/>
            <person name="Wade W."/>
            <person name="Vartoukian S."/>
        </authorList>
    </citation>
    <scope>NUCLEOTIDE SEQUENCE [LARGE SCALE GENOMIC DNA]</scope>
    <source>
        <strain evidence="7">SGP1</strain>
    </source>
</reference>
<dbReference type="Proteomes" id="UP000008957">
    <property type="component" value="Chromosome"/>
</dbReference>
<accession>A0AB94IWG8</accession>
<evidence type="ECO:0000256" key="4">
    <source>
        <dbReference type="ARBA" id="ARBA00022741"/>
    </source>
</evidence>
<evidence type="ECO:0000313" key="6">
    <source>
        <dbReference type="EMBL" id="CBL28097.1"/>
    </source>
</evidence>
<keyword evidence="5" id="KW-0067">ATP-binding</keyword>
<keyword evidence="7" id="KW-1185">Reference proteome</keyword>
<evidence type="ECO:0000256" key="2">
    <source>
        <dbReference type="ARBA" id="ARBA00012074"/>
    </source>
</evidence>
<dbReference type="GO" id="GO:0005524">
    <property type="term" value="F:ATP binding"/>
    <property type="evidence" value="ECO:0007669"/>
    <property type="project" value="UniProtKB-KW"/>
</dbReference>
<protein>
    <recommendedName>
        <fullName evidence="2">triphosphoribosyl-dephospho-CoA synthase</fullName>
        <ecNumber evidence="2">2.4.2.52</ecNumber>
    </recommendedName>
</protein>
<sequence length="294" mass="30867">MNDILVFNIARLAVKSMLNAGAAWPKPGLVTPLADAAGTAFQTIVEGALGLLPCFINCASIGLETEAMNPEDVMTLLRPAGMQGEREVQGVVRGRTSFKGSIFFLGLFSAAAGRLFAQERNLTPLALALTASSCVRGLVERELRGLDEGSAELTPGERAWTLYGVDGARGEAERGFPVVVQAVDLLRQLEEGDDSPSGRESAAQALLGILAGNSDSALAERAGLDGMLRVQAEAKAALLAGGVLTSEGRKAVDALDRRLREADVSPRGAEVALAAALFVRDLEALRPTRSGREE</sequence>
<name>A0AB94IWG8_9BACT</name>
<comment type="catalytic activity">
    <reaction evidence="1">
        <text>3'-dephospho-CoA + ATP = 2'-(5''-triphospho-alpha-D-ribosyl)-3'-dephospho-CoA + adenine</text>
        <dbReference type="Rhea" id="RHEA:15117"/>
        <dbReference type="ChEBI" id="CHEBI:16708"/>
        <dbReference type="ChEBI" id="CHEBI:30616"/>
        <dbReference type="ChEBI" id="CHEBI:57328"/>
        <dbReference type="ChEBI" id="CHEBI:61378"/>
        <dbReference type="EC" id="2.4.2.52"/>
    </reaction>
</comment>
<evidence type="ECO:0000313" key="7">
    <source>
        <dbReference type="Proteomes" id="UP000008957"/>
    </source>
</evidence>
<dbReference type="EMBL" id="FP929056">
    <property type="protein sequence ID" value="CBL28097.1"/>
    <property type="molecule type" value="Genomic_DNA"/>
</dbReference>
<dbReference type="Pfam" id="PF01874">
    <property type="entry name" value="CitG"/>
    <property type="match status" value="1"/>
</dbReference>